<dbReference type="CDD" id="cd03768">
    <property type="entry name" value="SR_ResInv"/>
    <property type="match status" value="1"/>
</dbReference>
<sequence length="180" mass="20594">MLYGYARPTQEDLTCKKQITQLEAINCTSIILEDHSSAKKRIKLIELINSLSSEDKIVITKFFALADSTRHLLEIMEKVQKKNAFLQSLHENVDTSITKHYEFTGILNHLVEFQTDLISEKTKEGLFEAKKNGKAPGRPKKPDKNVKLAMSMYKSGKFSLAQIKEHTGISKTTLYRYLEK</sequence>
<keyword evidence="3" id="KW-1185">Reference proteome</keyword>
<dbReference type="OrthoDB" id="9797501at2"/>
<feature type="domain" description="Resolvase/invertase-type recombinase catalytic" evidence="1">
    <location>
        <begin position="1"/>
        <end position="133"/>
    </location>
</feature>
<protein>
    <submittedName>
        <fullName evidence="2">Resolvase</fullName>
    </submittedName>
</protein>
<comment type="caution">
    <text evidence="2">The sequence shown here is derived from an EMBL/GenBank/DDBJ whole genome shotgun (WGS) entry which is preliminary data.</text>
</comment>
<dbReference type="Proteomes" id="UP000036045">
    <property type="component" value="Unassembled WGS sequence"/>
</dbReference>
<dbReference type="InterPro" id="IPR036162">
    <property type="entry name" value="Resolvase-like_N_sf"/>
</dbReference>
<organism evidence="2 3">
    <name type="scientific">Niallia circulans</name>
    <name type="common">Bacillus circulans</name>
    <dbReference type="NCBI Taxonomy" id="1397"/>
    <lineage>
        <taxon>Bacteria</taxon>
        <taxon>Bacillati</taxon>
        <taxon>Bacillota</taxon>
        <taxon>Bacilli</taxon>
        <taxon>Bacillales</taxon>
        <taxon>Bacillaceae</taxon>
        <taxon>Niallia</taxon>
    </lineage>
</organism>
<dbReference type="Pfam" id="PF00239">
    <property type="entry name" value="Resolvase"/>
    <property type="match status" value="1"/>
</dbReference>
<dbReference type="PATRIC" id="fig|1397.4.peg.4685"/>
<evidence type="ECO:0000313" key="2">
    <source>
        <dbReference type="EMBL" id="KLV15375.1"/>
    </source>
</evidence>
<dbReference type="RefSeq" id="WP_016204937.1">
    <property type="nucleotide sequence ID" value="NZ_JAPWCI010000058.1"/>
</dbReference>
<evidence type="ECO:0000259" key="1">
    <source>
        <dbReference type="PROSITE" id="PS51736"/>
    </source>
</evidence>
<dbReference type="PROSITE" id="PS51736">
    <property type="entry name" value="RECOMBINASES_3"/>
    <property type="match status" value="1"/>
</dbReference>
<dbReference type="Gene3D" id="3.40.50.1390">
    <property type="entry name" value="Resolvase, N-terminal catalytic domain"/>
    <property type="match status" value="1"/>
</dbReference>
<dbReference type="GO" id="GO:0003677">
    <property type="term" value="F:DNA binding"/>
    <property type="evidence" value="ECO:0007669"/>
    <property type="project" value="InterPro"/>
</dbReference>
<dbReference type="SMART" id="SM00857">
    <property type="entry name" value="Resolvase"/>
    <property type="match status" value="1"/>
</dbReference>
<dbReference type="AlphaFoldDB" id="A0A0J1KFX5"/>
<name>A0A0J1KFX5_NIACI</name>
<proteinExistence type="predicted"/>
<dbReference type="EMBL" id="LDPH01000059">
    <property type="protein sequence ID" value="KLV15375.1"/>
    <property type="molecule type" value="Genomic_DNA"/>
</dbReference>
<evidence type="ECO:0000313" key="3">
    <source>
        <dbReference type="Proteomes" id="UP000036045"/>
    </source>
</evidence>
<dbReference type="SUPFAM" id="SSF53041">
    <property type="entry name" value="Resolvase-like"/>
    <property type="match status" value="1"/>
</dbReference>
<gene>
    <name evidence="2" type="ORF">ABW02_25675</name>
</gene>
<dbReference type="Gene3D" id="1.10.10.60">
    <property type="entry name" value="Homeodomain-like"/>
    <property type="match status" value="1"/>
</dbReference>
<dbReference type="InterPro" id="IPR006120">
    <property type="entry name" value="Resolvase_HTH_dom"/>
</dbReference>
<dbReference type="InterPro" id="IPR006119">
    <property type="entry name" value="Resolv_N"/>
</dbReference>
<accession>A0A0J1KFX5</accession>
<dbReference type="GO" id="GO:0000150">
    <property type="term" value="F:DNA strand exchange activity"/>
    <property type="evidence" value="ECO:0007669"/>
    <property type="project" value="InterPro"/>
</dbReference>
<reference evidence="2 3" key="1">
    <citation type="submission" date="2015-05" db="EMBL/GenBank/DDBJ databases">
        <title>Whole genome sequence and identification of bacterial endophytes from Costus igneus.</title>
        <authorList>
            <person name="Lee Y.P."/>
            <person name="Gan H.M."/>
            <person name="Eng W."/>
            <person name="Wheatley M.S."/>
            <person name="Caraballo A."/>
            <person name="Polter S."/>
            <person name="Savka M.A."/>
            <person name="Hudson A.O."/>
        </authorList>
    </citation>
    <scope>NUCLEOTIDE SEQUENCE [LARGE SCALE GENOMIC DNA]</scope>
    <source>
        <strain evidence="2 3">RIT379</strain>
    </source>
</reference>
<dbReference type="Pfam" id="PF02796">
    <property type="entry name" value="HTH_7"/>
    <property type="match status" value="1"/>
</dbReference>